<comment type="function">
    <text evidence="2">Probable zinc protease.</text>
</comment>
<name>A0A4U6X7W2_9PEZI</name>
<dbReference type="Proteomes" id="UP000310108">
    <property type="component" value="Unassembled WGS sequence"/>
</dbReference>
<keyword evidence="11" id="KW-1185">Reference proteome</keyword>
<keyword evidence="10" id="KW-0401">Integrin</keyword>
<evidence type="ECO:0000256" key="4">
    <source>
        <dbReference type="PROSITE-ProRule" id="PRU00276"/>
    </source>
</evidence>
<feature type="binding site" evidence="4">
    <location>
        <position position="412"/>
    </location>
    <ligand>
        <name>Zn(2+)</name>
        <dbReference type="ChEBI" id="CHEBI:29105"/>
        <note>catalytic</note>
    </ligand>
</feature>
<keyword evidence="7" id="KW-0732">Signal</keyword>
<feature type="active site" evidence="4">
    <location>
        <position position="413"/>
    </location>
</feature>
<keyword evidence="6" id="KW-1133">Transmembrane helix</keyword>
<dbReference type="InterPro" id="IPR036436">
    <property type="entry name" value="Disintegrin_dom_sf"/>
</dbReference>
<dbReference type="PROSITE" id="PS50214">
    <property type="entry name" value="DISINTEGRIN_2"/>
    <property type="match status" value="1"/>
</dbReference>
<gene>
    <name evidence="10" type="primary">ADM-B</name>
    <name evidence="10" type="ORF">CTA1_9765</name>
</gene>
<dbReference type="PANTHER" id="PTHR11905">
    <property type="entry name" value="ADAM A DISINTEGRIN AND METALLOPROTEASE DOMAIN"/>
    <property type="match status" value="1"/>
</dbReference>
<dbReference type="InterPro" id="IPR024079">
    <property type="entry name" value="MetalloPept_cat_dom_sf"/>
</dbReference>
<dbReference type="SUPFAM" id="SSF55486">
    <property type="entry name" value="Metalloproteases ('zincins'), catalytic domain"/>
    <property type="match status" value="1"/>
</dbReference>
<evidence type="ECO:0000259" key="8">
    <source>
        <dbReference type="PROSITE" id="PS50214"/>
    </source>
</evidence>
<dbReference type="InterPro" id="IPR001590">
    <property type="entry name" value="Peptidase_M12B"/>
</dbReference>
<evidence type="ECO:0000256" key="5">
    <source>
        <dbReference type="SAM" id="MobiDB-lite"/>
    </source>
</evidence>
<dbReference type="FunFam" id="4.10.70.10:FF:000003">
    <property type="entry name" value="Disintegrin and metalloproteinase domain-containing protein 17"/>
    <property type="match status" value="1"/>
</dbReference>
<keyword evidence="1" id="KW-1015">Disulfide bond</keyword>
<comment type="caution">
    <text evidence="4">Lacks conserved residue(s) required for the propagation of feature annotation.</text>
</comment>
<dbReference type="Gene3D" id="4.10.70.10">
    <property type="entry name" value="Disintegrin domain"/>
    <property type="match status" value="1"/>
</dbReference>
<feature type="binding site" evidence="4">
    <location>
        <position position="416"/>
    </location>
    <ligand>
        <name>Zn(2+)</name>
        <dbReference type="ChEBI" id="CHEBI:29105"/>
        <note>catalytic</note>
    </ligand>
</feature>
<dbReference type="STRING" id="1306861.A0A4U6X7W2"/>
<dbReference type="Pfam" id="PF00200">
    <property type="entry name" value="Disintegrin"/>
    <property type="match status" value="1"/>
</dbReference>
<keyword evidence="6" id="KW-0472">Membrane</keyword>
<protein>
    <recommendedName>
        <fullName evidence="3">Disintegrin and metalloproteinase domain-containing protein B</fullName>
    </recommendedName>
</protein>
<evidence type="ECO:0000256" key="2">
    <source>
        <dbReference type="ARBA" id="ARBA00056552"/>
    </source>
</evidence>
<evidence type="ECO:0000256" key="6">
    <source>
        <dbReference type="SAM" id="Phobius"/>
    </source>
</evidence>
<evidence type="ECO:0000256" key="3">
    <source>
        <dbReference type="ARBA" id="ARBA00074021"/>
    </source>
</evidence>
<evidence type="ECO:0000313" key="10">
    <source>
        <dbReference type="EMBL" id="TKW51019.1"/>
    </source>
</evidence>
<evidence type="ECO:0000313" key="11">
    <source>
        <dbReference type="Proteomes" id="UP000310108"/>
    </source>
</evidence>
<evidence type="ECO:0000256" key="7">
    <source>
        <dbReference type="SAM" id="SignalP"/>
    </source>
</evidence>
<dbReference type="GO" id="GO:0007229">
    <property type="term" value="P:integrin-mediated signaling pathway"/>
    <property type="evidence" value="ECO:0007669"/>
    <property type="project" value="UniProtKB-KW"/>
</dbReference>
<dbReference type="GO" id="GO:0046872">
    <property type="term" value="F:metal ion binding"/>
    <property type="evidence" value="ECO:0007669"/>
    <property type="project" value="UniProtKB-KW"/>
</dbReference>
<dbReference type="PANTHER" id="PTHR11905:SF159">
    <property type="entry name" value="ADAM METALLOPROTEASE"/>
    <property type="match status" value="1"/>
</dbReference>
<keyword evidence="6" id="KW-0812">Transmembrane</keyword>
<keyword evidence="4" id="KW-0862">Zinc</keyword>
<dbReference type="SUPFAM" id="SSF57552">
    <property type="entry name" value="Blood coagulation inhibitor (disintegrin)"/>
    <property type="match status" value="1"/>
</dbReference>
<dbReference type="Gene3D" id="3.40.390.10">
    <property type="entry name" value="Collagenase (Catalytic Domain)"/>
    <property type="match status" value="1"/>
</dbReference>
<accession>A0A4U6X7W2</accession>
<evidence type="ECO:0000256" key="1">
    <source>
        <dbReference type="ARBA" id="ARBA00023157"/>
    </source>
</evidence>
<dbReference type="PROSITE" id="PS50215">
    <property type="entry name" value="ADAM_MEPRO"/>
    <property type="match status" value="1"/>
</dbReference>
<dbReference type="AlphaFoldDB" id="A0A4U6X7W2"/>
<feature type="chain" id="PRO_5020216014" description="Disintegrin and metalloproteinase domain-containing protein B" evidence="7">
    <location>
        <begin position="30"/>
        <end position="797"/>
    </location>
</feature>
<feature type="region of interest" description="Disordered" evidence="5">
    <location>
        <begin position="753"/>
        <end position="797"/>
    </location>
</feature>
<dbReference type="InterPro" id="IPR001762">
    <property type="entry name" value="Disintegrin_dom"/>
</dbReference>
<evidence type="ECO:0000259" key="9">
    <source>
        <dbReference type="PROSITE" id="PS50215"/>
    </source>
</evidence>
<dbReference type="InterPro" id="IPR034028">
    <property type="entry name" value="ZnMc_ADAM_fungal"/>
</dbReference>
<feature type="signal peptide" evidence="7">
    <location>
        <begin position="1"/>
        <end position="29"/>
    </location>
</feature>
<dbReference type="GO" id="GO:0006508">
    <property type="term" value="P:proteolysis"/>
    <property type="evidence" value="ECO:0007669"/>
    <property type="project" value="InterPro"/>
</dbReference>
<feature type="domain" description="Peptidase M12B" evidence="9">
    <location>
        <begin position="253"/>
        <end position="473"/>
    </location>
</feature>
<proteinExistence type="predicted"/>
<organism evidence="10 11">
    <name type="scientific">Colletotrichum tanaceti</name>
    <dbReference type="NCBI Taxonomy" id="1306861"/>
    <lineage>
        <taxon>Eukaryota</taxon>
        <taxon>Fungi</taxon>
        <taxon>Dikarya</taxon>
        <taxon>Ascomycota</taxon>
        <taxon>Pezizomycotina</taxon>
        <taxon>Sordariomycetes</taxon>
        <taxon>Hypocreomycetidae</taxon>
        <taxon>Glomerellales</taxon>
        <taxon>Glomerellaceae</taxon>
        <taxon>Colletotrichum</taxon>
        <taxon>Colletotrichum destructivum species complex</taxon>
    </lineage>
</organism>
<feature type="domain" description="Disintegrin" evidence="8">
    <location>
        <begin position="501"/>
        <end position="591"/>
    </location>
</feature>
<dbReference type="CDD" id="cd04271">
    <property type="entry name" value="ZnMc_ADAM_fungal"/>
    <property type="match status" value="1"/>
</dbReference>
<sequence>MASPDRQMVVWRILYVIFVLGLFGPRTRAHSFAANPVRRIDTVRHIEWLTNPDAASPDAVHDLILSLSDEAREIRFQIAPNLDVLSRSLNVQHVQQDGIARPLLRQTPQAPSVVYKGSAWLRSERGAGWASAGWARLAHRKRNGRHLLEGAFRLHGESYHVALDSTYRQTRMPGDPHVPQKDSPYMVIWRDADMVPDHAQANLLGRSVDGPTCATDHYYNNSAVSDISARQIGQPPFDPFGTIGSTQGCFSTRRVALLGVATDCTYTASFSSPREARDNVISQINVASQVYEDTFNISLVIQNLTISDASCPARETPSTPWNVACTAGFDLSSRLSTFSAWRGQFDDGNAIWTLLSACNTGQAVGIAWLSSVCSRGARSQGGGRGGGGGNAQSFASTNVVVRTRAEWQIIAHEIGHNFGATHDCTRSECGSGSSARGSGNCCSLSTSTCDAGGRYLMNPVTGSSIRDFSPCSVGAVCTGIGRDVIDTSCFVGPDQAPDINESECGNGVVEGGEECDCGGEENCRTSSCCDPATCLLRANADCDPTNDLCCTDSCRVAGTGLVCRGSTGTCDPQETCDGRSAQCPRNIFEPDGQSCGDGDGNGNGNGNGGSGDGLTCASGRCTSRDLQCTNAYNETQAEVRACDGNSCQLSCNAPGVGCSTSTTMQNFLDGTPCGNGRRCLAGSCERPGFGGGGGGGGGGGNGGGGDGGGGAQDWFDRNRNWVIGVAAGVGGLIVLIIVCCMISSCRKKKGAKTLMKRGGSGPLPGTTMAHPAHPAHHLVPYPGQYPPHPPPARARYA</sequence>
<dbReference type="EMBL" id="PJEX01000341">
    <property type="protein sequence ID" value="TKW51019.1"/>
    <property type="molecule type" value="Genomic_DNA"/>
</dbReference>
<comment type="caution">
    <text evidence="10">The sequence shown here is derived from an EMBL/GenBank/DDBJ whole genome shotgun (WGS) entry which is preliminary data.</text>
</comment>
<reference evidence="10 11" key="1">
    <citation type="journal article" date="2019" name="PLoS ONE">
        <title>Comparative genome analysis indicates high evolutionary potential of pathogenicity genes in Colletotrichum tanaceti.</title>
        <authorList>
            <person name="Lelwala R.V."/>
            <person name="Korhonen P.K."/>
            <person name="Young N.D."/>
            <person name="Scott J.B."/>
            <person name="Ades P.A."/>
            <person name="Gasser R.B."/>
            <person name="Taylor P.W.J."/>
        </authorList>
    </citation>
    <scope>NUCLEOTIDE SEQUENCE [LARGE SCALE GENOMIC DNA]</scope>
    <source>
        <strain evidence="10">BRIP57314</strain>
    </source>
</reference>
<keyword evidence="4" id="KW-0479">Metal-binding</keyword>
<dbReference type="Pfam" id="PF13688">
    <property type="entry name" value="Reprolysin_5"/>
    <property type="match status" value="1"/>
</dbReference>
<dbReference type="SMART" id="SM00050">
    <property type="entry name" value="DISIN"/>
    <property type="match status" value="1"/>
</dbReference>
<feature type="transmembrane region" description="Helical" evidence="6">
    <location>
        <begin position="721"/>
        <end position="742"/>
    </location>
</feature>
<feature type="compositionally biased region" description="Pro residues" evidence="5">
    <location>
        <begin position="783"/>
        <end position="797"/>
    </location>
</feature>
<dbReference type="GO" id="GO:0004222">
    <property type="term" value="F:metalloendopeptidase activity"/>
    <property type="evidence" value="ECO:0007669"/>
    <property type="project" value="InterPro"/>
</dbReference>
<feature type="binding site" evidence="4">
    <location>
        <position position="422"/>
    </location>
    <ligand>
        <name>Zn(2+)</name>
        <dbReference type="ChEBI" id="CHEBI:29105"/>
        <note>catalytic</note>
    </ligand>
</feature>